<organism evidence="3 4">
    <name type="scientific">Heligmosomoides polygyrus</name>
    <name type="common">Parasitic roundworm</name>
    <dbReference type="NCBI Taxonomy" id="6339"/>
    <lineage>
        <taxon>Eukaryota</taxon>
        <taxon>Metazoa</taxon>
        <taxon>Ecdysozoa</taxon>
        <taxon>Nematoda</taxon>
        <taxon>Chromadorea</taxon>
        <taxon>Rhabditida</taxon>
        <taxon>Rhabditina</taxon>
        <taxon>Rhabditomorpha</taxon>
        <taxon>Strongyloidea</taxon>
        <taxon>Heligmosomidae</taxon>
        <taxon>Heligmosomoides</taxon>
    </lineage>
</organism>
<sequence>MNDEVYAEKHLNNERSVEWSGGRPPDDGKMRGREAVAGAGSATICRYALEADKHSLDIPYVHVAGAQKTKHGRAGSDGLPSPQNSRRRRHLPLARPCEAVVHVESLRRKQAQKGFRCSSNDGSGVVVVVV</sequence>
<dbReference type="Proteomes" id="UP000050761">
    <property type="component" value="Unassembled WGS sequence"/>
</dbReference>
<feature type="region of interest" description="Disordered" evidence="1">
    <location>
        <begin position="67"/>
        <end position="94"/>
    </location>
</feature>
<proteinExistence type="predicted"/>
<dbReference type="WBParaSite" id="HPBE_0000559301-mRNA-1">
    <property type="protein sequence ID" value="HPBE_0000559301-mRNA-1"/>
    <property type="gene ID" value="HPBE_0000559301"/>
</dbReference>
<evidence type="ECO:0000313" key="3">
    <source>
        <dbReference type="Proteomes" id="UP000050761"/>
    </source>
</evidence>
<accession>A0A3P8B005</accession>
<feature type="compositionally biased region" description="Basic and acidic residues" evidence="1">
    <location>
        <begin position="1"/>
        <end position="17"/>
    </location>
</feature>
<evidence type="ECO:0000313" key="2">
    <source>
        <dbReference type="EMBL" id="VDO65152.1"/>
    </source>
</evidence>
<feature type="region of interest" description="Disordered" evidence="1">
    <location>
        <begin position="1"/>
        <end position="33"/>
    </location>
</feature>
<evidence type="ECO:0000313" key="4">
    <source>
        <dbReference type="WBParaSite" id="HPBE_0000559301-mRNA-1"/>
    </source>
</evidence>
<evidence type="ECO:0000256" key="1">
    <source>
        <dbReference type="SAM" id="MobiDB-lite"/>
    </source>
</evidence>
<name>A0A183FG54_HELPZ</name>
<accession>A0A183FG54</accession>
<dbReference type="EMBL" id="UZAH01025502">
    <property type="protein sequence ID" value="VDO65152.1"/>
    <property type="molecule type" value="Genomic_DNA"/>
</dbReference>
<feature type="compositionally biased region" description="Basic and acidic residues" evidence="1">
    <location>
        <begin position="24"/>
        <end position="33"/>
    </location>
</feature>
<protein>
    <submittedName>
        <fullName evidence="2 4">Uncharacterized protein</fullName>
    </submittedName>
</protein>
<keyword evidence="3" id="KW-1185">Reference proteome</keyword>
<gene>
    <name evidence="2" type="ORF">HPBE_LOCUS5594</name>
</gene>
<reference evidence="4" key="2">
    <citation type="submission" date="2019-09" db="UniProtKB">
        <authorList>
            <consortium name="WormBaseParasite"/>
        </authorList>
    </citation>
    <scope>IDENTIFICATION</scope>
</reference>
<reference evidence="2 3" key="1">
    <citation type="submission" date="2018-11" db="EMBL/GenBank/DDBJ databases">
        <authorList>
            <consortium name="Pathogen Informatics"/>
        </authorList>
    </citation>
    <scope>NUCLEOTIDE SEQUENCE [LARGE SCALE GENOMIC DNA]</scope>
</reference>
<dbReference type="AlphaFoldDB" id="A0A183FG54"/>